<keyword evidence="1" id="KW-0812">Transmembrane</keyword>
<reference evidence="2" key="1">
    <citation type="journal article" date="2015" name="Nature">
        <title>Complex archaea that bridge the gap between prokaryotes and eukaryotes.</title>
        <authorList>
            <person name="Spang A."/>
            <person name="Saw J.H."/>
            <person name="Jorgensen S.L."/>
            <person name="Zaremba-Niedzwiedzka K."/>
            <person name="Martijn J."/>
            <person name="Lind A.E."/>
            <person name="van Eijk R."/>
            <person name="Schleper C."/>
            <person name="Guy L."/>
            <person name="Ettema T.J."/>
        </authorList>
    </citation>
    <scope>NUCLEOTIDE SEQUENCE</scope>
</reference>
<comment type="caution">
    <text evidence="2">The sequence shown here is derived from an EMBL/GenBank/DDBJ whole genome shotgun (WGS) entry which is preliminary data.</text>
</comment>
<protein>
    <submittedName>
        <fullName evidence="2">Uncharacterized protein</fullName>
    </submittedName>
</protein>
<keyword evidence="1" id="KW-0472">Membrane</keyword>
<evidence type="ECO:0000256" key="1">
    <source>
        <dbReference type="SAM" id="Phobius"/>
    </source>
</evidence>
<name>A0A0F9KAL0_9ZZZZ</name>
<proteinExistence type="predicted"/>
<organism evidence="2">
    <name type="scientific">marine sediment metagenome</name>
    <dbReference type="NCBI Taxonomy" id="412755"/>
    <lineage>
        <taxon>unclassified sequences</taxon>
        <taxon>metagenomes</taxon>
        <taxon>ecological metagenomes</taxon>
    </lineage>
</organism>
<keyword evidence="1" id="KW-1133">Transmembrane helix</keyword>
<sequence length="73" mass="8293">MIEFLWLHLDYVAMALILLGYFRMSAFKVDGWVWTCLGSMLLVIFGTLIVPNAMGVAIGNAIYICRSYCYGIY</sequence>
<accession>A0A0F9KAL0</accession>
<evidence type="ECO:0000313" key="2">
    <source>
        <dbReference type="EMBL" id="KKM78978.1"/>
    </source>
</evidence>
<gene>
    <name evidence="2" type="ORF">LCGC14_1354610</name>
</gene>
<dbReference type="EMBL" id="LAZR01008403">
    <property type="protein sequence ID" value="KKM78978.1"/>
    <property type="molecule type" value="Genomic_DNA"/>
</dbReference>
<dbReference type="AlphaFoldDB" id="A0A0F9KAL0"/>
<feature type="transmembrane region" description="Helical" evidence="1">
    <location>
        <begin position="6"/>
        <end position="24"/>
    </location>
</feature>